<dbReference type="EMBL" id="PHEX01000104">
    <property type="protein sequence ID" value="PKQ27423.1"/>
    <property type="molecule type" value="Genomic_DNA"/>
</dbReference>
<dbReference type="Proteomes" id="UP000233654">
    <property type="component" value="Unassembled WGS sequence"/>
</dbReference>
<dbReference type="PANTHER" id="PTHR38050:SF2">
    <property type="entry name" value="FERULOYL ESTERASE C-RELATED"/>
    <property type="match status" value="1"/>
</dbReference>
<proteinExistence type="predicted"/>
<organism evidence="9 10">
    <name type="scientific">Candidatus Anoxymicrobium japonicum</name>
    <dbReference type="NCBI Taxonomy" id="2013648"/>
    <lineage>
        <taxon>Bacteria</taxon>
        <taxon>Bacillati</taxon>
        <taxon>Actinomycetota</taxon>
        <taxon>Candidatus Geothermincolia</taxon>
        <taxon>Candidatus Geothermincolales</taxon>
        <taxon>Candidatus Anoxymicrobiaceae</taxon>
        <taxon>Candidatus Anoxymicrobium</taxon>
    </lineage>
</organism>
<evidence type="ECO:0000256" key="5">
    <source>
        <dbReference type="ARBA" id="ARBA00022801"/>
    </source>
</evidence>
<keyword evidence="5" id="KW-0378">Hydrolase</keyword>
<dbReference type="AlphaFoldDB" id="A0A2N3G3W7"/>
<feature type="transmembrane region" description="Helical" evidence="8">
    <location>
        <begin position="12"/>
        <end position="32"/>
    </location>
</feature>
<dbReference type="InterPro" id="IPR029058">
    <property type="entry name" value="AB_hydrolase_fold"/>
</dbReference>
<dbReference type="PANTHER" id="PTHR38050">
    <property type="match status" value="1"/>
</dbReference>
<accession>A0A2N3G3W7</accession>
<gene>
    <name evidence="9" type="ORF">CVT63_08075</name>
</gene>
<reference evidence="9 10" key="1">
    <citation type="journal article" date="2017" name="ISME J.">
        <title>Potential for microbial H2 and metal transformations associated with novel bacteria and archaea in deep terrestrial subsurface sediments.</title>
        <authorList>
            <person name="Hernsdorf A.W."/>
            <person name="Amano Y."/>
            <person name="Miyakawa K."/>
            <person name="Ise K."/>
            <person name="Suzuki Y."/>
            <person name="Anantharaman K."/>
            <person name="Probst A."/>
            <person name="Burstein D."/>
            <person name="Thomas B.C."/>
            <person name="Banfield J.F."/>
        </authorList>
    </citation>
    <scope>NUCLEOTIDE SEQUENCE [LARGE SCALE GENOMIC DNA]</scope>
    <source>
        <strain evidence="9">HGW-Actinobacteria-3</strain>
    </source>
</reference>
<protein>
    <recommendedName>
        <fullName evidence="11">Polyhydroxybutyrate depolymerase</fullName>
    </recommendedName>
</protein>
<keyword evidence="8" id="KW-0472">Membrane</keyword>
<keyword evidence="8" id="KW-1133">Transmembrane helix</keyword>
<name>A0A2N3G3W7_9ACTN</name>
<evidence type="ECO:0000256" key="8">
    <source>
        <dbReference type="SAM" id="Phobius"/>
    </source>
</evidence>
<evidence type="ECO:0008006" key="11">
    <source>
        <dbReference type="Google" id="ProtNLM"/>
    </source>
</evidence>
<evidence type="ECO:0000256" key="2">
    <source>
        <dbReference type="ARBA" id="ARBA00022525"/>
    </source>
</evidence>
<dbReference type="SUPFAM" id="SSF53474">
    <property type="entry name" value="alpha/beta-Hydrolases"/>
    <property type="match status" value="1"/>
</dbReference>
<dbReference type="GO" id="GO:0045493">
    <property type="term" value="P:xylan catabolic process"/>
    <property type="evidence" value="ECO:0007669"/>
    <property type="project" value="UniProtKB-KW"/>
</dbReference>
<dbReference type="Gene3D" id="3.40.50.1820">
    <property type="entry name" value="alpha/beta hydrolase"/>
    <property type="match status" value="1"/>
</dbReference>
<dbReference type="Pfam" id="PF10503">
    <property type="entry name" value="Esterase_PHB"/>
    <property type="match status" value="1"/>
</dbReference>
<evidence type="ECO:0000256" key="1">
    <source>
        <dbReference type="ARBA" id="ARBA00004613"/>
    </source>
</evidence>
<comment type="caution">
    <text evidence="9">The sequence shown here is derived from an EMBL/GenBank/DDBJ whole genome shotgun (WGS) entry which is preliminary data.</text>
</comment>
<evidence type="ECO:0000256" key="7">
    <source>
        <dbReference type="ARBA" id="ARBA00023326"/>
    </source>
</evidence>
<keyword evidence="7" id="KW-0624">Polysaccharide degradation</keyword>
<evidence type="ECO:0000313" key="10">
    <source>
        <dbReference type="Proteomes" id="UP000233654"/>
    </source>
</evidence>
<evidence type="ECO:0000256" key="6">
    <source>
        <dbReference type="ARBA" id="ARBA00023277"/>
    </source>
</evidence>
<evidence type="ECO:0000256" key="3">
    <source>
        <dbReference type="ARBA" id="ARBA00022651"/>
    </source>
</evidence>
<dbReference type="GO" id="GO:0030600">
    <property type="term" value="F:feruloyl esterase activity"/>
    <property type="evidence" value="ECO:0007669"/>
    <property type="project" value="InterPro"/>
</dbReference>
<keyword evidence="6" id="KW-0119">Carbohydrate metabolism</keyword>
<keyword evidence="8" id="KW-0812">Transmembrane</keyword>
<dbReference type="InterPro" id="IPR043595">
    <property type="entry name" value="FaeB/C/D"/>
</dbReference>
<sequence>MTGNWTALPKSAAAWFCAALIAVALPGCGGAWRDRAASWRQYRPGPRDSVKTVSAGGRERTCIVHLPPSYDDSKPAPLVLVFHGGTGNASGAVVMTGMNDTADMEGFIAAYPNGTGLLADRLLTWNVLFGFGYASRNNVDDVTFARTLIEELELDYAIDRNRIYATGISNGGMFTYLLGSRLSDVLAAIAPVAGSIGASPGAGADFITFPPPKNPVSVMAFHGRQDKNVPYEGGQGTGLSKAVYRPVSYSVDAWVKWDGCSNTPVTTTSPNGNVMTQTYTGGRNGAEVALVTVNNGGHSWPGGKRYTGGTEPARDLSANEMMWRFFSRHPKR</sequence>
<evidence type="ECO:0000313" key="9">
    <source>
        <dbReference type="EMBL" id="PKQ27423.1"/>
    </source>
</evidence>
<dbReference type="GO" id="GO:0005576">
    <property type="term" value="C:extracellular region"/>
    <property type="evidence" value="ECO:0007669"/>
    <property type="project" value="UniProtKB-SubCell"/>
</dbReference>
<evidence type="ECO:0000256" key="4">
    <source>
        <dbReference type="ARBA" id="ARBA00022729"/>
    </source>
</evidence>
<keyword evidence="4" id="KW-0732">Signal</keyword>
<dbReference type="InterPro" id="IPR010126">
    <property type="entry name" value="Esterase_phb"/>
</dbReference>
<keyword evidence="2" id="KW-0964">Secreted</keyword>
<comment type="subcellular location">
    <subcellularLocation>
        <location evidence="1">Secreted</location>
    </subcellularLocation>
</comment>
<keyword evidence="3" id="KW-0858">Xylan degradation</keyword>